<dbReference type="RefSeq" id="WP_115119940.1">
    <property type="nucleotide sequence ID" value="NZ_CAUJPR010000004.1"/>
</dbReference>
<name>A0A378VIP1_NEILA</name>
<evidence type="ECO:0000256" key="11">
    <source>
        <dbReference type="ARBA" id="ARBA00044190"/>
    </source>
</evidence>
<evidence type="ECO:0000256" key="3">
    <source>
        <dbReference type="ARBA" id="ARBA00022475"/>
    </source>
</evidence>
<comment type="similarity">
    <text evidence="9">Belongs to the glycosyltransferase 9 family.</text>
</comment>
<dbReference type="Pfam" id="PF01075">
    <property type="entry name" value="Glyco_transf_9"/>
    <property type="match status" value="1"/>
</dbReference>
<protein>
    <recommendedName>
        <fullName evidence="11">Lipopolysaccharide heptosyltransferase 1</fullName>
        <ecNumber evidence="10">2.4.99.23</ecNumber>
    </recommendedName>
    <alternativeName>
        <fullName evidence="12">ADP-heptose:lipopolysaccharide heptosyltransferase I</fullName>
    </alternativeName>
</protein>
<keyword evidence="6 14" id="KW-0808">Transferase</keyword>
<organism evidence="14 15">
    <name type="scientific">Neisseria lactamica</name>
    <dbReference type="NCBI Taxonomy" id="486"/>
    <lineage>
        <taxon>Bacteria</taxon>
        <taxon>Pseudomonadati</taxon>
        <taxon>Pseudomonadota</taxon>
        <taxon>Betaproteobacteria</taxon>
        <taxon>Neisseriales</taxon>
        <taxon>Neisseriaceae</taxon>
        <taxon>Neisseria</taxon>
    </lineage>
</organism>
<evidence type="ECO:0000256" key="1">
    <source>
        <dbReference type="ARBA" id="ARBA00004515"/>
    </source>
</evidence>
<keyword evidence="3" id="KW-1003">Cell membrane</keyword>
<dbReference type="GO" id="GO:0005829">
    <property type="term" value="C:cytosol"/>
    <property type="evidence" value="ECO:0007669"/>
    <property type="project" value="TreeGrafter"/>
</dbReference>
<proteinExistence type="inferred from homology"/>
<evidence type="ECO:0000313" key="14">
    <source>
        <dbReference type="EMBL" id="SUA18104.1"/>
    </source>
</evidence>
<gene>
    <name evidence="14" type="primary">rfaC</name>
    <name evidence="14" type="ORF">NCTC10616_01825</name>
</gene>
<keyword evidence="15" id="KW-1185">Reference proteome</keyword>
<evidence type="ECO:0000256" key="8">
    <source>
        <dbReference type="ARBA" id="ARBA00023136"/>
    </source>
</evidence>
<evidence type="ECO:0000256" key="6">
    <source>
        <dbReference type="ARBA" id="ARBA00022679"/>
    </source>
</evidence>
<evidence type="ECO:0000256" key="12">
    <source>
        <dbReference type="ARBA" id="ARBA00044330"/>
    </source>
</evidence>
<dbReference type="InterPro" id="IPR002201">
    <property type="entry name" value="Glyco_trans_9"/>
</dbReference>
<comment type="pathway">
    <text evidence="2">Bacterial outer membrane biogenesis; LPS core biosynthesis.</text>
</comment>
<dbReference type="PANTHER" id="PTHR30160:SF19">
    <property type="entry name" value="LIPOPOLYSACCHARIDE HEPTOSYLTRANSFERASE 1"/>
    <property type="match status" value="1"/>
</dbReference>
<comment type="catalytic activity">
    <reaction evidence="13">
        <text>an alpha-Kdo-(2-&gt;4)-alpha-Kdo-(2-&gt;6)-lipid A + ADP-L-glycero-beta-D-manno-heptose = an L-alpha-D-Hep-(1-&gt;5)-[alpha-Kdo-(2-&gt;4)]-alpha-Kdo-(2-&gt;6)-lipid A + ADP + H(+)</text>
        <dbReference type="Rhea" id="RHEA:74067"/>
        <dbReference type="ChEBI" id="CHEBI:15378"/>
        <dbReference type="ChEBI" id="CHEBI:61506"/>
        <dbReference type="ChEBI" id="CHEBI:176431"/>
        <dbReference type="ChEBI" id="CHEBI:193068"/>
        <dbReference type="ChEBI" id="CHEBI:456216"/>
        <dbReference type="EC" id="2.4.99.23"/>
    </reaction>
</comment>
<evidence type="ECO:0000256" key="9">
    <source>
        <dbReference type="ARBA" id="ARBA00043995"/>
    </source>
</evidence>
<keyword evidence="7" id="KW-0448">Lipopolysaccharide biosynthesis</keyword>
<dbReference type="CDD" id="cd03789">
    <property type="entry name" value="GT9_LPS_heptosyltransferase"/>
    <property type="match status" value="1"/>
</dbReference>
<evidence type="ECO:0000256" key="10">
    <source>
        <dbReference type="ARBA" id="ARBA00044041"/>
    </source>
</evidence>
<reference evidence="14 15" key="1">
    <citation type="submission" date="2018-06" db="EMBL/GenBank/DDBJ databases">
        <authorList>
            <consortium name="Pathogen Informatics"/>
            <person name="Doyle S."/>
        </authorList>
    </citation>
    <scope>NUCLEOTIDE SEQUENCE [LARGE SCALE GENOMIC DNA]</scope>
    <source>
        <strain evidence="14 15">NCTC10616</strain>
    </source>
</reference>
<sequence>MKILLARLSSMGDLIHTLPAIEDLARQCPDVELHWLCEAGFADIARLHPFVKKIHVMKWRQWRRHLFQAETWQEIGRLKQTLRQEAFDFVLDSQGLIKSACFAKMAKSPIYGLDKHSAREGWAALAYVKTYAVPKGKNAVWRNRELFAQVFEYVMPETQVFGLTVPEVGCLKNLEQPYYVALHATSRDSKLWSMENWRVLLQKLNEEQQCNVYLPWGNETEKARAEQIADGLPFAIVCDKMNLLQAAYLLKQAVGIVGVDTGLLHLANALEKPVVGIYTDTDPIKTGVQVSAVAKNLGNIGQIPTADLVYQTLMDCVAADKVRMPSETEMAG</sequence>
<dbReference type="PANTHER" id="PTHR30160">
    <property type="entry name" value="TETRAACYLDISACCHARIDE 4'-KINASE-RELATED"/>
    <property type="match status" value="1"/>
</dbReference>
<evidence type="ECO:0000256" key="2">
    <source>
        <dbReference type="ARBA" id="ARBA00004713"/>
    </source>
</evidence>
<keyword evidence="8" id="KW-0472">Membrane</keyword>
<evidence type="ECO:0000256" key="4">
    <source>
        <dbReference type="ARBA" id="ARBA00022519"/>
    </source>
</evidence>
<dbReference type="EC" id="2.4.99.23" evidence="10"/>
<keyword evidence="4" id="KW-0997">Cell inner membrane</keyword>
<dbReference type="EMBL" id="UGRO01000002">
    <property type="protein sequence ID" value="SUA18104.1"/>
    <property type="molecule type" value="Genomic_DNA"/>
</dbReference>
<dbReference type="Gene3D" id="3.40.50.2000">
    <property type="entry name" value="Glycogen Phosphorylase B"/>
    <property type="match status" value="2"/>
</dbReference>
<dbReference type="Proteomes" id="UP000254193">
    <property type="component" value="Unassembled WGS sequence"/>
</dbReference>
<dbReference type="GO" id="GO:0009244">
    <property type="term" value="P:lipopolysaccharide core region biosynthetic process"/>
    <property type="evidence" value="ECO:0007669"/>
    <property type="project" value="InterPro"/>
</dbReference>
<dbReference type="NCBIfam" id="TIGR02193">
    <property type="entry name" value="heptsyl_trn_I"/>
    <property type="match status" value="1"/>
</dbReference>
<dbReference type="InterPro" id="IPR051199">
    <property type="entry name" value="LPS_LOS_Heptosyltrfase"/>
</dbReference>
<accession>A0A378VIP1</accession>
<dbReference type="GO" id="GO:0008713">
    <property type="term" value="F:ADP-heptose-lipopolysaccharide heptosyltransferase activity"/>
    <property type="evidence" value="ECO:0007669"/>
    <property type="project" value="TreeGrafter"/>
</dbReference>
<evidence type="ECO:0000256" key="7">
    <source>
        <dbReference type="ARBA" id="ARBA00022985"/>
    </source>
</evidence>
<evidence type="ECO:0000313" key="15">
    <source>
        <dbReference type="Proteomes" id="UP000254193"/>
    </source>
</evidence>
<evidence type="ECO:0000256" key="13">
    <source>
        <dbReference type="ARBA" id="ARBA00049201"/>
    </source>
</evidence>
<evidence type="ECO:0000256" key="5">
    <source>
        <dbReference type="ARBA" id="ARBA00022676"/>
    </source>
</evidence>
<comment type="subcellular location">
    <subcellularLocation>
        <location evidence="1">Cell inner membrane</location>
        <topology evidence="1">Peripheral membrane protein</topology>
        <orientation evidence="1">Cytoplasmic side</orientation>
    </subcellularLocation>
</comment>
<dbReference type="GO" id="GO:0005886">
    <property type="term" value="C:plasma membrane"/>
    <property type="evidence" value="ECO:0007669"/>
    <property type="project" value="UniProtKB-SubCell"/>
</dbReference>
<dbReference type="SUPFAM" id="SSF53756">
    <property type="entry name" value="UDP-Glycosyltransferase/glycogen phosphorylase"/>
    <property type="match status" value="1"/>
</dbReference>
<dbReference type="InterPro" id="IPR011908">
    <property type="entry name" value="LipoPS_heptosylTferase-I"/>
</dbReference>
<keyword evidence="5" id="KW-0328">Glycosyltransferase</keyword>
<dbReference type="AlphaFoldDB" id="A0A378VIP1"/>